<evidence type="ECO:0000313" key="2">
    <source>
        <dbReference type="EMBL" id="RDB87918.1"/>
    </source>
</evidence>
<dbReference type="RefSeq" id="WP_015760287.1">
    <property type="nucleotide sequence ID" value="NZ_CABMOO010000028.1"/>
</dbReference>
<evidence type="ECO:0000313" key="4">
    <source>
        <dbReference type="Proteomes" id="UP000253857"/>
    </source>
</evidence>
<accession>A0A369NE35</accession>
<organism evidence="2 4">
    <name type="scientific">Eggerthella lenta</name>
    <name type="common">Eubacterium lentum</name>
    <dbReference type="NCBI Taxonomy" id="84112"/>
    <lineage>
        <taxon>Bacteria</taxon>
        <taxon>Bacillati</taxon>
        <taxon>Actinomycetota</taxon>
        <taxon>Coriobacteriia</taxon>
        <taxon>Eggerthellales</taxon>
        <taxon>Eggerthellaceae</taxon>
        <taxon>Eggerthella</taxon>
    </lineage>
</organism>
<sequence>MKIEMAYRNGRVDVFDTMSFTAPSPLGKENALTNFELRFDELGKKGLWLAAHHYDVDPSGTEECPDDETPVARRRRGWRFLLAEASELDELEWVAVDGELALARVLGEMVDVGQLMRSARLWLGTSNRSVAETIVHLFDELSTVSQADCGIARDAIPRHCGCSEELVYRLKAACPRESPNETETNNQEENWLEGFENEDY</sequence>
<dbReference type="AlphaFoldDB" id="A0A369NE35"/>
<dbReference type="Proteomes" id="UP000253857">
    <property type="component" value="Unassembled WGS sequence"/>
</dbReference>
<dbReference type="EMBL" id="PPUQ01000028">
    <property type="protein sequence ID" value="RDC34559.1"/>
    <property type="molecule type" value="Genomic_DNA"/>
</dbReference>
<feature type="region of interest" description="Disordered" evidence="1">
    <location>
        <begin position="177"/>
        <end position="200"/>
    </location>
</feature>
<evidence type="ECO:0000256" key="1">
    <source>
        <dbReference type="SAM" id="MobiDB-lite"/>
    </source>
</evidence>
<name>A0A369NE35_EGGLN</name>
<dbReference type="EMBL" id="PPTY01000003">
    <property type="protein sequence ID" value="RDB87918.1"/>
    <property type="molecule type" value="Genomic_DNA"/>
</dbReference>
<comment type="caution">
    <text evidence="2">The sequence shown here is derived from an EMBL/GenBank/DDBJ whole genome shotgun (WGS) entry which is preliminary data.</text>
</comment>
<proteinExistence type="predicted"/>
<evidence type="ECO:0000313" key="3">
    <source>
        <dbReference type="EMBL" id="RDC34559.1"/>
    </source>
</evidence>
<dbReference type="Proteomes" id="UP000253915">
    <property type="component" value="Unassembled WGS sequence"/>
</dbReference>
<evidence type="ECO:0000313" key="5">
    <source>
        <dbReference type="Proteomes" id="UP000253915"/>
    </source>
</evidence>
<gene>
    <name evidence="3" type="ORF">C1853_14165</name>
    <name evidence="2" type="ORF">C1871_03790</name>
</gene>
<protein>
    <submittedName>
        <fullName evidence="2">Uncharacterized protein</fullName>
    </submittedName>
</protein>
<reference evidence="4 5" key="1">
    <citation type="journal article" date="2018" name="Elife">
        <title>Discovery and characterization of a prevalent human gut bacterial enzyme sufficient for the inactivation of a family of plant toxins.</title>
        <authorList>
            <person name="Koppel N."/>
            <person name="Bisanz J.E."/>
            <person name="Pandelia M.E."/>
            <person name="Turnbaugh P.J."/>
            <person name="Balskus E.P."/>
        </authorList>
    </citation>
    <scope>NUCLEOTIDE SEQUENCE [LARGE SCALE GENOMIC DNA]</scope>
    <source>
        <strain evidence="3 5">16A</strain>
        <strain evidence="2 4">FAA1-1-60AUCSF</strain>
    </source>
</reference>